<name>A0A5A9PHD4_9TELE</name>
<organism evidence="8 9">
    <name type="scientific">Triplophysa tibetana</name>
    <dbReference type="NCBI Taxonomy" id="1572043"/>
    <lineage>
        <taxon>Eukaryota</taxon>
        <taxon>Metazoa</taxon>
        <taxon>Chordata</taxon>
        <taxon>Craniata</taxon>
        <taxon>Vertebrata</taxon>
        <taxon>Euteleostomi</taxon>
        <taxon>Actinopterygii</taxon>
        <taxon>Neopterygii</taxon>
        <taxon>Teleostei</taxon>
        <taxon>Ostariophysi</taxon>
        <taxon>Cypriniformes</taxon>
        <taxon>Nemacheilidae</taxon>
        <taxon>Triplophysa</taxon>
    </lineage>
</organism>
<dbReference type="SMART" id="SM00692">
    <property type="entry name" value="DM3"/>
    <property type="match status" value="1"/>
</dbReference>
<dbReference type="InterPro" id="IPR027805">
    <property type="entry name" value="Transposase_HTH_dom"/>
</dbReference>
<evidence type="ECO:0000256" key="4">
    <source>
        <dbReference type="ARBA" id="ARBA00022833"/>
    </source>
</evidence>
<dbReference type="InterPro" id="IPR027806">
    <property type="entry name" value="HARBI1_dom"/>
</dbReference>
<accession>A0A5A9PHD4</accession>
<evidence type="ECO:0000313" key="9">
    <source>
        <dbReference type="Proteomes" id="UP000324632"/>
    </source>
</evidence>
<dbReference type="InterPro" id="IPR006612">
    <property type="entry name" value="THAP_Znf"/>
</dbReference>
<gene>
    <name evidence="8" type="ORF">E1301_Tti008256</name>
</gene>
<sequence>MGFKQFRYIRRVGGSSRYCCVPLCRASQRFNSVLSFHAFPTNKETRTKWLRNIRRVITNITPEFRVCGRHFDSDDFTKSFTTAGRRIIRKGAVPTLFQWNNYSGGDVPTSVDCDSGHMTLQQLEHNYCIVFKPVPTDLALKQTEGPCKVEELPVNERLCLGRFAASDDDIRHYTRFLSYKHLMAFWRLIEPETNKIRVARVLPSVVRGPSNETSRSLQRIDEFFLFMVYLSVGLSLSDLADRFNVHQYMVIKIIRAWASFLHSILGSVHIWMSEEAVKAHQPKEFQDYPDTQVVIDCAELHCEVPSGLPLKSEECSSYKAYCTFKGLIGMAPHGAVTYVSSLYAGSISDKELLKRSGLFSLLKPGMAIMVDKGFPVDESVPCKVYKPFCFLKREKMSDDEGRESDSVSSLRVHVESLIHRVKQHKLFDTVISSSITANINQLYTVACLLVNYQNGPLVKVEAKD</sequence>
<evidence type="ECO:0000256" key="5">
    <source>
        <dbReference type="ARBA" id="ARBA00023125"/>
    </source>
</evidence>
<keyword evidence="2" id="KW-0479">Metal-binding</keyword>
<evidence type="ECO:0000313" key="8">
    <source>
        <dbReference type="EMBL" id="KAA0720117.1"/>
    </source>
</evidence>
<evidence type="ECO:0000256" key="1">
    <source>
        <dbReference type="ARBA" id="ARBA00001968"/>
    </source>
</evidence>
<comment type="cofactor">
    <cofactor evidence="1">
        <name>a divalent metal cation</name>
        <dbReference type="ChEBI" id="CHEBI:60240"/>
    </cofactor>
</comment>
<dbReference type="GO" id="GO:0003677">
    <property type="term" value="F:DNA binding"/>
    <property type="evidence" value="ECO:0007669"/>
    <property type="project" value="UniProtKB-UniRule"/>
</dbReference>
<dbReference type="SMART" id="SM00980">
    <property type="entry name" value="THAP"/>
    <property type="match status" value="1"/>
</dbReference>
<evidence type="ECO:0000256" key="2">
    <source>
        <dbReference type="ARBA" id="ARBA00022723"/>
    </source>
</evidence>
<dbReference type="PANTHER" id="PTHR23080:SF133">
    <property type="entry name" value="SI:CH211-262I1.5-RELATED"/>
    <property type="match status" value="1"/>
</dbReference>
<evidence type="ECO:0000256" key="6">
    <source>
        <dbReference type="PROSITE-ProRule" id="PRU00309"/>
    </source>
</evidence>
<dbReference type="PROSITE" id="PS50950">
    <property type="entry name" value="ZF_THAP"/>
    <property type="match status" value="1"/>
</dbReference>
<reference evidence="8 9" key="1">
    <citation type="journal article" date="2019" name="Mol. Ecol. Resour.">
        <title>Chromosome-level genome assembly of Triplophysa tibetana, a fish adapted to the harsh high-altitude environment of the Tibetan Plateau.</title>
        <authorList>
            <person name="Yang X."/>
            <person name="Liu H."/>
            <person name="Ma Z."/>
            <person name="Zou Y."/>
            <person name="Zou M."/>
            <person name="Mao Y."/>
            <person name="Li X."/>
            <person name="Wang H."/>
            <person name="Chen T."/>
            <person name="Wang W."/>
            <person name="Yang R."/>
        </authorList>
    </citation>
    <scope>NUCLEOTIDE SEQUENCE [LARGE SCALE GENOMIC DNA]</scope>
    <source>
        <strain evidence="8">TTIB1903HZAU</strain>
        <tissue evidence="8">Muscle</tissue>
    </source>
</reference>
<keyword evidence="5 6" id="KW-0238">DNA-binding</keyword>
<dbReference type="Gene3D" id="6.20.210.20">
    <property type="entry name" value="THAP domain"/>
    <property type="match status" value="1"/>
</dbReference>
<dbReference type="GO" id="GO:0008270">
    <property type="term" value="F:zinc ion binding"/>
    <property type="evidence" value="ECO:0007669"/>
    <property type="project" value="UniProtKB-KW"/>
</dbReference>
<dbReference type="PANTHER" id="PTHR23080">
    <property type="entry name" value="THAP DOMAIN PROTEIN"/>
    <property type="match status" value="1"/>
</dbReference>
<dbReference type="Pfam" id="PF13359">
    <property type="entry name" value="DDE_Tnp_4"/>
    <property type="match status" value="1"/>
</dbReference>
<comment type="caution">
    <text evidence="8">The sequence shown here is derived from an EMBL/GenBank/DDBJ whole genome shotgun (WGS) entry which is preliminary data.</text>
</comment>
<feature type="domain" description="THAP-type" evidence="7">
    <location>
        <begin position="15"/>
        <end position="97"/>
    </location>
</feature>
<dbReference type="Pfam" id="PF05485">
    <property type="entry name" value="THAP"/>
    <property type="match status" value="1"/>
</dbReference>
<protein>
    <recommendedName>
        <fullName evidence="7">THAP-type domain-containing protein</fullName>
    </recommendedName>
</protein>
<dbReference type="EMBL" id="SOYY01000006">
    <property type="protein sequence ID" value="KAA0720117.1"/>
    <property type="molecule type" value="Genomic_DNA"/>
</dbReference>
<dbReference type="Pfam" id="PF13613">
    <property type="entry name" value="HTH_Tnp_4"/>
    <property type="match status" value="1"/>
</dbReference>
<keyword evidence="9" id="KW-1185">Reference proteome</keyword>
<dbReference type="Proteomes" id="UP000324632">
    <property type="component" value="Chromosome 6"/>
</dbReference>
<dbReference type="InterPro" id="IPR038441">
    <property type="entry name" value="THAP_Znf_sf"/>
</dbReference>
<proteinExistence type="predicted"/>
<dbReference type="SUPFAM" id="SSF57716">
    <property type="entry name" value="Glucocorticoid receptor-like (DNA-binding domain)"/>
    <property type="match status" value="1"/>
</dbReference>
<evidence type="ECO:0000259" key="7">
    <source>
        <dbReference type="PROSITE" id="PS50950"/>
    </source>
</evidence>
<keyword evidence="4" id="KW-0862">Zinc</keyword>
<evidence type="ECO:0000256" key="3">
    <source>
        <dbReference type="ARBA" id="ARBA00022771"/>
    </source>
</evidence>
<keyword evidence="3 6" id="KW-0863">Zinc-finger</keyword>
<dbReference type="AlphaFoldDB" id="A0A5A9PHD4"/>